<feature type="transmembrane region" description="Helical" evidence="1">
    <location>
        <begin position="183"/>
        <end position="208"/>
    </location>
</feature>
<dbReference type="Proteomes" id="UP001595704">
    <property type="component" value="Unassembled WGS sequence"/>
</dbReference>
<accession>A0ABV7UGD5</accession>
<dbReference type="RefSeq" id="WP_244642669.1">
    <property type="nucleotide sequence ID" value="NZ_BNCG01000001.1"/>
</dbReference>
<proteinExistence type="predicted"/>
<keyword evidence="1" id="KW-0812">Transmembrane</keyword>
<organism evidence="2 3">
    <name type="scientific">Camelimonas fluminis</name>
    <dbReference type="NCBI Taxonomy" id="1576911"/>
    <lineage>
        <taxon>Bacteria</taxon>
        <taxon>Pseudomonadati</taxon>
        <taxon>Pseudomonadota</taxon>
        <taxon>Alphaproteobacteria</taxon>
        <taxon>Hyphomicrobiales</taxon>
        <taxon>Chelatococcaceae</taxon>
        <taxon>Camelimonas</taxon>
    </lineage>
</organism>
<feature type="transmembrane region" description="Helical" evidence="1">
    <location>
        <begin position="72"/>
        <end position="91"/>
    </location>
</feature>
<reference evidence="3" key="1">
    <citation type="journal article" date="2019" name="Int. J. Syst. Evol. Microbiol.">
        <title>The Global Catalogue of Microorganisms (GCM) 10K type strain sequencing project: providing services to taxonomists for standard genome sequencing and annotation.</title>
        <authorList>
            <consortium name="The Broad Institute Genomics Platform"/>
            <consortium name="The Broad Institute Genome Sequencing Center for Infectious Disease"/>
            <person name="Wu L."/>
            <person name="Ma J."/>
        </authorList>
    </citation>
    <scope>NUCLEOTIDE SEQUENCE [LARGE SCALE GENOMIC DNA]</scope>
    <source>
        <strain evidence="3">KCTC 42282</strain>
    </source>
</reference>
<keyword evidence="3" id="KW-1185">Reference proteome</keyword>
<name>A0ABV7UGD5_9HYPH</name>
<gene>
    <name evidence="2" type="ORF">ACFONL_10345</name>
</gene>
<dbReference type="EMBL" id="JBHRYC010000050">
    <property type="protein sequence ID" value="MFC3637770.1"/>
    <property type="molecule type" value="Genomic_DNA"/>
</dbReference>
<protein>
    <submittedName>
        <fullName evidence="2">DUF599 domain-containing protein</fullName>
    </submittedName>
</protein>
<keyword evidence="1" id="KW-0472">Membrane</keyword>
<evidence type="ECO:0000313" key="2">
    <source>
        <dbReference type="EMBL" id="MFC3637770.1"/>
    </source>
</evidence>
<evidence type="ECO:0000313" key="3">
    <source>
        <dbReference type="Proteomes" id="UP001595704"/>
    </source>
</evidence>
<comment type="caution">
    <text evidence="2">The sequence shown here is derived from an EMBL/GenBank/DDBJ whole genome shotgun (WGS) entry which is preliminary data.</text>
</comment>
<feature type="transmembrane region" description="Helical" evidence="1">
    <location>
        <begin position="7"/>
        <end position="26"/>
    </location>
</feature>
<feature type="transmembrane region" description="Helical" evidence="1">
    <location>
        <begin position="112"/>
        <end position="130"/>
    </location>
</feature>
<sequence length="232" mass="26156">MSMPFSWLDMLAVSIFWGSWIFYGYAVEHWRGADRSLNLRMNRYRMIWMERSLAREQRVVDASIMATLQSGASFFASTTLIAMGGALAFLRSTDDVLRMVSDLPLSQAPTRLAWEIKIIGLAAIFGYAFFKFAWSYRLFNYSAILLGAMPPPDSGPAGLRHAHRVGAMNIAAGNHFNRGQRSIFFALAYLGWFMGPLALLGTTGLVLWSMWVRQFRSDARTSILDDDEPETS</sequence>
<dbReference type="InterPro" id="IPR006747">
    <property type="entry name" value="DUF599"/>
</dbReference>
<keyword evidence="1" id="KW-1133">Transmembrane helix</keyword>
<evidence type="ECO:0000256" key="1">
    <source>
        <dbReference type="SAM" id="Phobius"/>
    </source>
</evidence>
<dbReference type="Pfam" id="PF04654">
    <property type="entry name" value="DUF599"/>
    <property type="match status" value="1"/>
</dbReference>